<accession>A0A1X1J4I4</accession>
<protein>
    <submittedName>
        <fullName evidence="1">Uncharacterized protein</fullName>
    </submittedName>
</protein>
<dbReference type="EMBL" id="NCUX01000026">
    <property type="protein sequence ID" value="ORO80219.1"/>
    <property type="molecule type" value="Genomic_DNA"/>
</dbReference>
<evidence type="ECO:0000313" key="1">
    <source>
        <dbReference type="EMBL" id="ORO80219.1"/>
    </source>
</evidence>
<evidence type="ECO:0000313" key="2">
    <source>
        <dbReference type="Proteomes" id="UP000193780"/>
    </source>
</evidence>
<dbReference type="RefSeq" id="WP_084973100.1">
    <property type="nucleotide sequence ID" value="NZ_NCUX01000026.1"/>
</dbReference>
<reference evidence="1 2" key="1">
    <citation type="journal article" date="2016" name="Eur. J. Clin. Microbiol. Infect. Dis.">
        <title>Whole genome sequencing as a tool for phylogenetic analysis of clinical strains of Mitis group streptococci.</title>
        <authorList>
            <person name="Rasmussen L.H."/>
            <person name="Dargis R."/>
            <person name="Hojholt K."/>
            <person name="Christensen J.J."/>
            <person name="Skovgaard O."/>
            <person name="Justesen U.S."/>
            <person name="Rosenvinge F.S."/>
            <person name="Moser C."/>
            <person name="Lukjancenko O."/>
            <person name="Rasmussen S."/>
            <person name="Nielsen X.C."/>
        </authorList>
    </citation>
    <scope>NUCLEOTIDE SEQUENCE [LARGE SCALE GENOMIC DNA]</scope>
    <source>
        <strain evidence="1 2">RH_9883_08</strain>
    </source>
</reference>
<dbReference type="AlphaFoldDB" id="A0A1X1J4I4"/>
<sequence>MVQILINPEPLKSEIKSLKSAKDSITAKLTIDTDGLDLQTIQKIKEIETNFNKIIEAYKGLLEQDIKNMDIIIAEWMKVDAKYAGKDFIGRLTGGK</sequence>
<organism evidence="1 2">
    <name type="scientific">Streptococcus oralis subsp. dentisani</name>
    <dbReference type="NCBI Taxonomy" id="1458253"/>
    <lineage>
        <taxon>Bacteria</taxon>
        <taxon>Bacillati</taxon>
        <taxon>Bacillota</taxon>
        <taxon>Bacilli</taxon>
        <taxon>Lactobacillales</taxon>
        <taxon>Streptococcaceae</taxon>
        <taxon>Streptococcus</taxon>
    </lineage>
</organism>
<dbReference type="InterPro" id="IPR046318">
    <property type="entry name" value="DUF5344"/>
</dbReference>
<proteinExistence type="predicted"/>
<dbReference type="Pfam" id="PF17279">
    <property type="entry name" value="DUF5344"/>
    <property type="match status" value="1"/>
</dbReference>
<comment type="caution">
    <text evidence="1">The sequence shown here is derived from an EMBL/GenBank/DDBJ whole genome shotgun (WGS) entry which is preliminary data.</text>
</comment>
<name>A0A1X1J4I4_STROR</name>
<gene>
    <name evidence="1" type="ORF">B7708_01030</name>
</gene>
<dbReference type="Proteomes" id="UP000193780">
    <property type="component" value="Unassembled WGS sequence"/>
</dbReference>